<accession>A0ABM5MG71</accession>
<gene>
    <name evidence="1" type="ORF">GTCCBUS3UF5_13230</name>
</gene>
<dbReference type="EMBL" id="CP003125">
    <property type="protein sequence ID" value="AEV18637.1"/>
    <property type="molecule type" value="Genomic_DNA"/>
</dbReference>
<evidence type="ECO:0000313" key="2">
    <source>
        <dbReference type="Proteomes" id="UP000005636"/>
    </source>
</evidence>
<protein>
    <submittedName>
        <fullName evidence="1">Uncharacterized protein</fullName>
    </submittedName>
</protein>
<name>A0ABM5MG71_GEOTH</name>
<organism evidence="1 2">
    <name type="scientific">Geobacillus thermoleovorans CCB_US3_UF5</name>
    <dbReference type="NCBI Taxonomy" id="1111068"/>
    <lineage>
        <taxon>Bacteria</taxon>
        <taxon>Bacillati</taxon>
        <taxon>Bacillota</taxon>
        <taxon>Bacilli</taxon>
        <taxon>Bacillales</taxon>
        <taxon>Anoxybacillaceae</taxon>
        <taxon>Geobacillus</taxon>
        <taxon>Geobacillus thermoleovorans group</taxon>
    </lineage>
</organism>
<sequence>MMFTLAPMPGFHHPRLAATGRSRATVPFIVDDYFHYSSGKKPTASHGGWCSDFCQ</sequence>
<reference evidence="1 2" key="1">
    <citation type="submission" date="2011-11" db="EMBL/GenBank/DDBJ databases">
        <title>Complete genome sequence of thermophilic Geobacillus thermoleovorans CCB_US3_UF5.</title>
        <authorList>
            <person name="Muhd Sakaff M.K.L."/>
            <person name="Abdul Rahman A.Y."/>
            <person name="Saito J.A."/>
            <person name="Hou S."/>
            <person name="Alam M."/>
        </authorList>
    </citation>
    <scope>NUCLEOTIDE SEQUENCE [LARGE SCALE GENOMIC DNA]</scope>
    <source>
        <strain evidence="1 2">CCB_US3_UF5</strain>
    </source>
</reference>
<evidence type="ECO:0000313" key="1">
    <source>
        <dbReference type="EMBL" id="AEV18637.1"/>
    </source>
</evidence>
<dbReference type="Proteomes" id="UP000005636">
    <property type="component" value="Chromosome"/>
</dbReference>
<keyword evidence="2" id="KW-1185">Reference proteome</keyword>
<proteinExistence type="predicted"/>